<evidence type="ECO:0000256" key="1">
    <source>
        <dbReference type="SAM" id="Phobius"/>
    </source>
</evidence>
<sequence>MDIDPIKFGINLQKVETMEAEMAEIKKDVKELLALANKSRGGFWMGMVIASGVGGLITYFTSWLHPK</sequence>
<evidence type="ECO:0000313" key="2">
    <source>
        <dbReference type="EMBL" id="CAB4121413.1"/>
    </source>
</evidence>
<keyword evidence="1" id="KW-0472">Membrane</keyword>
<keyword evidence="1" id="KW-0812">Transmembrane</keyword>
<keyword evidence="1" id="KW-1133">Transmembrane helix</keyword>
<protein>
    <submittedName>
        <fullName evidence="2">Uncharacterized protein</fullName>
    </submittedName>
</protein>
<reference evidence="2" key="1">
    <citation type="submission" date="2020-04" db="EMBL/GenBank/DDBJ databases">
        <authorList>
            <person name="Chiriac C."/>
            <person name="Salcher M."/>
            <person name="Ghai R."/>
            <person name="Kavagutti S V."/>
        </authorList>
    </citation>
    <scope>NUCLEOTIDE SEQUENCE</scope>
</reference>
<gene>
    <name evidence="2" type="ORF">UFOVP11_9</name>
</gene>
<accession>A0A6J5KJ77</accession>
<feature type="transmembrane region" description="Helical" evidence="1">
    <location>
        <begin position="43"/>
        <end position="64"/>
    </location>
</feature>
<name>A0A6J5KJ77_9CAUD</name>
<organism evidence="2">
    <name type="scientific">uncultured Caudovirales phage</name>
    <dbReference type="NCBI Taxonomy" id="2100421"/>
    <lineage>
        <taxon>Viruses</taxon>
        <taxon>Duplodnaviria</taxon>
        <taxon>Heunggongvirae</taxon>
        <taxon>Uroviricota</taxon>
        <taxon>Caudoviricetes</taxon>
        <taxon>Peduoviridae</taxon>
        <taxon>Maltschvirus</taxon>
        <taxon>Maltschvirus maltsch</taxon>
    </lineage>
</organism>
<proteinExistence type="predicted"/>
<dbReference type="EMBL" id="LR796147">
    <property type="protein sequence ID" value="CAB4121413.1"/>
    <property type="molecule type" value="Genomic_DNA"/>
</dbReference>